<name>A0A1M6TFI6_9ACTN</name>
<dbReference type="AlphaFoldDB" id="A0A1M6TFI6"/>
<feature type="compositionally biased region" description="Basic and acidic residues" evidence="1">
    <location>
        <begin position="53"/>
        <end position="62"/>
    </location>
</feature>
<proteinExistence type="predicted"/>
<evidence type="ECO:0000313" key="3">
    <source>
        <dbReference type="Proteomes" id="UP000184111"/>
    </source>
</evidence>
<organism evidence="2 3">
    <name type="scientific">Actinacidiphila paucisporea</name>
    <dbReference type="NCBI Taxonomy" id="310782"/>
    <lineage>
        <taxon>Bacteria</taxon>
        <taxon>Bacillati</taxon>
        <taxon>Actinomycetota</taxon>
        <taxon>Actinomycetes</taxon>
        <taxon>Kitasatosporales</taxon>
        <taxon>Streptomycetaceae</taxon>
        <taxon>Actinacidiphila</taxon>
    </lineage>
</organism>
<dbReference type="Proteomes" id="UP000184111">
    <property type="component" value="Unassembled WGS sequence"/>
</dbReference>
<dbReference type="STRING" id="310782.SAMN05216499_10130"/>
<reference evidence="2 3" key="1">
    <citation type="submission" date="2016-11" db="EMBL/GenBank/DDBJ databases">
        <authorList>
            <person name="Jaros S."/>
            <person name="Januszkiewicz K."/>
            <person name="Wedrychowicz H."/>
        </authorList>
    </citation>
    <scope>NUCLEOTIDE SEQUENCE [LARGE SCALE GENOMIC DNA]</scope>
    <source>
        <strain evidence="2 3">CGMCC 4.2025</strain>
    </source>
</reference>
<keyword evidence="3" id="KW-1185">Reference proteome</keyword>
<gene>
    <name evidence="2" type="ORF">SAMN05216499_10130</name>
</gene>
<feature type="region of interest" description="Disordered" evidence="1">
    <location>
        <begin position="1"/>
        <end position="62"/>
    </location>
</feature>
<accession>A0A1M6TFI6</accession>
<sequence>MTSRKPGPQHVQEPLFPDSELTGTGRLRPWPLLPMQEADPAVRKGHQRFVHPGGDDSRGVAA</sequence>
<protein>
    <submittedName>
        <fullName evidence="2">Uncharacterized protein</fullName>
    </submittedName>
</protein>
<dbReference type="EMBL" id="FRBI01000001">
    <property type="protein sequence ID" value="SHK55757.1"/>
    <property type="molecule type" value="Genomic_DNA"/>
</dbReference>
<evidence type="ECO:0000313" key="2">
    <source>
        <dbReference type="EMBL" id="SHK55757.1"/>
    </source>
</evidence>
<evidence type="ECO:0000256" key="1">
    <source>
        <dbReference type="SAM" id="MobiDB-lite"/>
    </source>
</evidence>
<dbReference type="RefSeq" id="WP_073492239.1">
    <property type="nucleotide sequence ID" value="NZ_FRBI01000001.1"/>
</dbReference>